<evidence type="ECO:0000256" key="7">
    <source>
        <dbReference type="ARBA" id="ARBA00022989"/>
    </source>
</evidence>
<evidence type="ECO:0008006" key="13">
    <source>
        <dbReference type="Google" id="ProtNLM"/>
    </source>
</evidence>
<keyword evidence="12" id="KW-1185">Reference proteome</keyword>
<reference evidence="11" key="1">
    <citation type="submission" date="2016-12" db="EMBL/GenBank/DDBJ databases">
        <title>The genomes of Aspergillus section Nigri reveals drivers in fungal speciation.</title>
        <authorList>
            <consortium name="DOE Joint Genome Institute"/>
            <person name="Vesth T.C."/>
            <person name="Nybo J."/>
            <person name="Theobald S."/>
            <person name="Brandl J."/>
            <person name="Frisvad J.C."/>
            <person name="Nielsen K.F."/>
            <person name="Lyhne E.K."/>
            <person name="Kogle M.E."/>
            <person name="Kuo A."/>
            <person name="Riley R."/>
            <person name="Clum A."/>
            <person name="Nolan M."/>
            <person name="Lipzen A."/>
            <person name="Salamov A."/>
            <person name="Henrissat B."/>
            <person name="Wiebenga A."/>
            <person name="De vries R.P."/>
            <person name="Grigoriev I.V."/>
            <person name="Mortensen U.H."/>
            <person name="Andersen M.R."/>
            <person name="Baker S.E."/>
        </authorList>
    </citation>
    <scope>NUCLEOTIDE SEQUENCE</scope>
    <source>
        <strain evidence="11">IBT 28561</strain>
    </source>
</reference>
<evidence type="ECO:0000256" key="1">
    <source>
        <dbReference type="ARBA" id="ARBA00004606"/>
    </source>
</evidence>
<keyword evidence="4" id="KW-0808">Transferase</keyword>
<keyword evidence="3" id="KW-0328">Glycosyltransferase</keyword>
<dbReference type="Gene3D" id="3.90.550.10">
    <property type="entry name" value="Spore Coat Polysaccharide Biosynthesis Protein SpsA, Chain A"/>
    <property type="match status" value="1"/>
</dbReference>
<dbReference type="InterPro" id="IPR022751">
    <property type="entry name" value="Alpha_mannosyltransferase"/>
</dbReference>
<dbReference type="RefSeq" id="XP_024698005.1">
    <property type="nucleotide sequence ID" value="XM_024838587.1"/>
</dbReference>
<dbReference type="GO" id="GO:0016020">
    <property type="term" value="C:membrane"/>
    <property type="evidence" value="ECO:0007669"/>
    <property type="project" value="UniProtKB-SubCell"/>
</dbReference>
<protein>
    <recommendedName>
        <fullName evidence="13">Alpha-1,3-mannosyltransferase</fullName>
    </recommendedName>
</protein>
<keyword evidence="9" id="KW-0325">Glycoprotein</keyword>
<evidence type="ECO:0000313" key="11">
    <source>
        <dbReference type="EMBL" id="PKY09411.1"/>
    </source>
</evidence>
<evidence type="ECO:0000256" key="2">
    <source>
        <dbReference type="ARBA" id="ARBA00009105"/>
    </source>
</evidence>
<dbReference type="PANTHER" id="PTHR31392">
    <property type="entry name" value="ALPHA-1,3-MANNOSYLTRANSFERASE MNN1-RELATED"/>
    <property type="match status" value="1"/>
</dbReference>
<feature type="transmembrane region" description="Helical" evidence="10">
    <location>
        <begin position="20"/>
        <end position="38"/>
    </location>
</feature>
<comment type="caution">
    <text evidence="11">The sequence shown here is derived from an EMBL/GenBank/DDBJ whole genome shotgun (WGS) entry which is preliminary data.</text>
</comment>
<keyword evidence="5 10" id="KW-0812">Transmembrane</keyword>
<name>A0A2I1DHR2_ASPC2</name>
<evidence type="ECO:0000256" key="3">
    <source>
        <dbReference type="ARBA" id="ARBA00022676"/>
    </source>
</evidence>
<keyword evidence="6" id="KW-0735">Signal-anchor</keyword>
<dbReference type="InterPro" id="IPR029044">
    <property type="entry name" value="Nucleotide-diphossugar_trans"/>
</dbReference>
<evidence type="ECO:0000313" key="12">
    <source>
        <dbReference type="Proteomes" id="UP000234254"/>
    </source>
</evidence>
<dbReference type="EMBL" id="MSFM01000001">
    <property type="protein sequence ID" value="PKY09411.1"/>
    <property type="molecule type" value="Genomic_DNA"/>
</dbReference>
<accession>A0A2I1DHR2</accession>
<dbReference type="VEuPathDB" id="FungiDB:P168DRAFT_301916"/>
<dbReference type="PANTHER" id="PTHR31392:SF1">
    <property type="entry name" value="ALPHA-1,3-MANNOSYLTRANSFERASE MNN1-RELATED"/>
    <property type="match status" value="1"/>
</dbReference>
<dbReference type="SUPFAM" id="SSF53448">
    <property type="entry name" value="Nucleotide-diphospho-sugar transferases"/>
    <property type="match status" value="1"/>
</dbReference>
<dbReference type="GO" id="GO:0000033">
    <property type="term" value="F:alpha-1,3-mannosyltransferase activity"/>
    <property type="evidence" value="ECO:0007669"/>
    <property type="project" value="TreeGrafter"/>
</dbReference>
<evidence type="ECO:0000256" key="5">
    <source>
        <dbReference type="ARBA" id="ARBA00022692"/>
    </source>
</evidence>
<dbReference type="GO" id="GO:0005794">
    <property type="term" value="C:Golgi apparatus"/>
    <property type="evidence" value="ECO:0007669"/>
    <property type="project" value="TreeGrafter"/>
</dbReference>
<dbReference type="GeneID" id="36546111"/>
<keyword evidence="7 10" id="KW-1133">Transmembrane helix</keyword>
<keyword evidence="8 10" id="KW-0472">Membrane</keyword>
<evidence type="ECO:0000256" key="10">
    <source>
        <dbReference type="SAM" id="Phobius"/>
    </source>
</evidence>
<comment type="similarity">
    <text evidence="2">Belongs to the MNN1/MNT family.</text>
</comment>
<evidence type="ECO:0000256" key="6">
    <source>
        <dbReference type="ARBA" id="ARBA00022968"/>
    </source>
</evidence>
<gene>
    <name evidence="11" type="ORF">P168DRAFT_301916</name>
</gene>
<dbReference type="AlphaFoldDB" id="A0A2I1DHR2"/>
<sequence length="595" mass="67371">MAEMEWRPRPHSWRRRRAVALRLIVVALLMWLVFVNFADQFHPERREALTVAHGRPPKPDAVMEDVAHAIPAPAWHDPKAESPQTPLQAPRIPVTSGDLISTNGIRSNTQLESALREVISLLPDEALLRDLLRPIDRTGEEKMRELGLRTRSFKKHFAAWEALHLVVEGSSVHARNDIVQTVRRDPRIATALEMDVTQVLHAYEAYRAFITRFAMLLFPWIMPYFPDHISLHAEFHNGGKGLVFCAGDNHAPFLLTSIPSIRRLGCDLPIEVMYLGDGDLSQDFRAELEAIPGVITRDVSQMVTDRGWKLAGWAGKPWAILFSSFREAMFIDADALFFQNPGDLFDHPSYRATGALFFRDRFMMPESKKKWMQQILPRPISKKATESRFWTGDSGHMQESGVVVIDKWVHYVALLLVARMNGPDRDGNSAVGKIGVYDMVYAPGDKETFWLGWELVGDTDYAFHQGDAATMGTLEPQLTPETQPSEDPNAEETPTQYTICAPQLLHLDEDGKPLWFNGWLLANKYSGKKNEPARFESYIQEPREVREPGAWQLHSDNICCLTAENAANFTEQEKDTLTWISEAGYRAGAFGGKRV</sequence>
<evidence type="ECO:0000256" key="8">
    <source>
        <dbReference type="ARBA" id="ARBA00023136"/>
    </source>
</evidence>
<evidence type="ECO:0000256" key="9">
    <source>
        <dbReference type="ARBA" id="ARBA00023180"/>
    </source>
</evidence>
<dbReference type="OrthoDB" id="430354at2759"/>
<organism evidence="11 12">
    <name type="scientific">Aspergillus campestris (strain IBT 28561)</name>
    <dbReference type="NCBI Taxonomy" id="1392248"/>
    <lineage>
        <taxon>Eukaryota</taxon>
        <taxon>Fungi</taxon>
        <taxon>Dikarya</taxon>
        <taxon>Ascomycota</taxon>
        <taxon>Pezizomycotina</taxon>
        <taxon>Eurotiomycetes</taxon>
        <taxon>Eurotiomycetidae</taxon>
        <taxon>Eurotiales</taxon>
        <taxon>Aspergillaceae</taxon>
        <taxon>Aspergillus</taxon>
        <taxon>Aspergillus subgen. Circumdati</taxon>
    </lineage>
</organism>
<proteinExistence type="inferred from homology"/>
<dbReference type="Pfam" id="PF11051">
    <property type="entry name" value="Mannosyl_trans3"/>
    <property type="match status" value="1"/>
</dbReference>
<dbReference type="Proteomes" id="UP000234254">
    <property type="component" value="Unassembled WGS sequence"/>
</dbReference>
<comment type="subcellular location">
    <subcellularLocation>
        <location evidence="1">Membrane</location>
        <topology evidence="1">Single-pass type II membrane protein</topology>
    </subcellularLocation>
</comment>
<evidence type="ECO:0000256" key="4">
    <source>
        <dbReference type="ARBA" id="ARBA00022679"/>
    </source>
</evidence>
<dbReference type="GO" id="GO:0006493">
    <property type="term" value="P:protein O-linked glycosylation"/>
    <property type="evidence" value="ECO:0007669"/>
    <property type="project" value="TreeGrafter"/>
</dbReference>